<evidence type="ECO:0000313" key="3">
    <source>
        <dbReference type="Proteomes" id="UP000546126"/>
    </source>
</evidence>
<dbReference type="Proteomes" id="UP000546126">
    <property type="component" value="Unassembled WGS sequence"/>
</dbReference>
<sequence length="75" mass="7278">MGILHCHLPALPAPGSRAAVIVVVVIVSGAAVLLLRAGVGVEGAMGLLAAITACVAGVARHLHPRTAGTDTPPAA</sequence>
<gene>
    <name evidence="2" type="ORF">HT134_27570</name>
</gene>
<evidence type="ECO:0000313" key="2">
    <source>
        <dbReference type="EMBL" id="NUW43860.1"/>
    </source>
</evidence>
<organism evidence="2 3">
    <name type="scientific">Nonomuraea rhodomycinica</name>
    <dbReference type="NCBI Taxonomy" id="1712872"/>
    <lineage>
        <taxon>Bacteria</taxon>
        <taxon>Bacillati</taxon>
        <taxon>Actinomycetota</taxon>
        <taxon>Actinomycetes</taxon>
        <taxon>Streptosporangiales</taxon>
        <taxon>Streptosporangiaceae</taxon>
        <taxon>Nonomuraea</taxon>
    </lineage>
</organism>
<reference evidence="2 3" key="1">
    <citation type="submission" date="2020-06" db="EMBL/GenBank/DDBJ databases">
        <authorList>
            <person name="Chanama M."/>
        </authorList>
    </citation>
    <scope>NUCLEOTIDE SEQUENCE [LARGE SCALE GENOMIC DNA]</scope>
    <source>
        <strain evidence="2 3">TBRC6557</strain>
    </source>
</reference>
<feature type="transmembrane region" description="Helical" evidence="1">
    <location>
        <begin position="44"/>
        <end position="63"/>
    </location>
</feature>
<name>A0A7Y6ITG5_9ACTN</name>
<dbReference type="AlphaFoldDB" id="A0A7Y6ITG5"/>
<dbReference type="RefSeq" id="WP_175603362.1">
    <property type="nucleotide sequence ID" value="NZ_JABWGO010000007.1"/>
</dbReference>
<accession>A0A7Y6ITG5</accession>
<dbReference type="EMBL" id="JABWGO010000007">
    <property type="protein sequence ID" value="NUW43860.1"/>
    <property type="molecule type" value="Genomic_DNA"/>
</dbReference>
<evidence type="ECO:0000256" key="1">
    <source>
        <dbReference type="SAM" id="Phobius"/>
    </source>
</evidence>
<keyword evidence="3" id="KW-1185">Reference proteome</keyword>
<proteinExistence type="predicted"/>
<keyword evidence="1" id="KW-0472">Membrane</keyword>
<comment type="caution">
    <text evidence="2">The sequence shown here is derived from an EMBL/GenBank/DDBJ whole genome shotgun (WGS) entry which is preliminary data.</text>
</comment>
<keyword evidence="1" id="KW-0812">Transmembrane</keyword>
<protein>
    <submittedName>
        <fullName evidence="2">Uncharacterized protein</fullName>
    </submittedName>
</protein>
<keyword evidence="1" id="KW-1133">Transmembrane helix</keyword>
<feature type="transmembrane region" description="Helical" evidence="1">
    <location>
        <begin position="18"/>
        <end position="37"/>
    </location>
</feature>